<accession>A0A1G8PLX3</accession>
<feature type="domain" description="FecR N-terminal" evidence="2">
    <location>
        <begin position="12"/>
        <end position="51"/>
    </location>
</feature>
<reference evidence="3 4" key="1">
    <citation type="submission" date="2016-10" db="EMBL/GenBank/DDBJ databases">
        <authorList>
            <person name="de Groot N.N."/>
        </authorList>
    </citation>
    <scope>NUCLEOTIDE SEQUENCE [LARGE SCALE GENOMIC DNA]</scope>
    <source>
        <strain evidence="3 4">LMG 18387</strain>
    </source>
</reference>
<protein>
    <submittedName>
        <fullName evidence="3">FecR family protein</fullName>
    </submittedName>
</protein>
<dbReference type="Pfam" id="PF16220">
    <property type="entry name" value="DUF4880"/>
    <property type="match status" value="1"/>
</dbReference>
<evidence type="ECO:0000313" key="3">
    <source>
        <dbReference type="EMBL" id="SDI92840.1"/>
    </source>
</evidence>
<feature type="domain" description="FecR protein" evidence="1">
    <location>
        <begin position="106"/>
        <end position="199"/>
    </location>
</feature>
<dbReference type="PANTHER" id="PTHR30273:SF2">
    <property type="entry name" value="PROTEIN FECR"/>
    <property type="match status" value="1"/>
</dbReference>
<dbReference type="RefSeq" id="WP_084308638.1">
    <property type="nucleotide sequence ID" value="NZ_FNDG01000029.1"/>
</dbReference>
<dbReference type="PIRSF" id="PIRSF018266">
    <property type="entry name" value="FecR"/>
    <property type="match status" value="1"/>
</dbReference>
<dbReference type="Proteomes" id="UP000198606">
    <property type="component" value="Unassembled WGS sequence"/>
</dbReference>
<dbReference type="InterPro" id="IPR006860">
    <property type="entry name" value="FecR"/>
</dbReference>
<dbReference type="Pfam" id="PF04773">
    <property type="entry name" value="FecR"/>
    <property type="match status" value="1"/>
</dbReference>
<dbReference type="AlphaFoldDB" id="A0A1G8PLX3"/>
<sequence>MNARRPDELIIDEAAQWLALLQSGQANAAELQAFAQWRDSDIRHAEVFAAMGGGLGTLDVQALQRMPRDRLLHTLNAPSGRRRFLGTGLVVMLGLGLGYRILGEDDVITTTTAQRLQLTLEDGSKLTINARSWVRTQFDASQRLLHLQQGELLVDVAKDAQRPFVVQSERGRMRALGTRFLVREEKAATHIVMFHSQVEIVTNGGTRQLIKAGEFARFDAERILELGTASGSEGAWTGGHLEVRDQPLGEVIDSMRPYRRGIVQVSPQVAQLRLSGIYPLDDSDLSLQLLEESLPIHISYRTPYWVVIEER</sequence>
<organism evidence="3 4">
    <name type="scientific">Phytopseudomonas flavescens</name>
    <dbReference type="NCBI Taxonomy" id="29435"/>
    <lineage>
        <taxon>Bacteria</taxon>
        <taxon>Pseudomonadati</taxon>
        <taxon>Pseudomonadota</taxon>
        <taxon>Gammaproteobacteria</taxon>
        <taxon>Pseudomonadales</taxon>
        <taxon>Pseudomonadaceae</taxon>
        <taxon>Phytopseudomonas</taxon>
    </lineage>
</organism>
<proteinExistence type="predicted"/>
<dbReference type="Gene3D" id="2.60.120.1440">
    <property type="match status" value="1"/>
</dbReference>
<evidence type="ECO:0000259" key="2">
    <source>
        <dbReference type="Pfam" id="PF16220"/>
    </source>
</evidence>
<dbReference type="InterPro" id="IPR032623">
    <property type="entry name" value="FecR_N"/>
</dbReference>
<dbReference type="EMBL" id="FNDG01000029">
    <property type="protein sequence ID" value="SDI92840.1"/>
    <property type="molecule type" value="Genomic_DNA"/>
</dbReference>
<dbReference type="GO" id="GO:0016989">
    <property type="term" value="F:sigma factor antagonist activity"/>
    <property type="evidence" value="ECO:0007669"/>
    <property type="project" value="TreeGrafter"/>
</dbReference>
<dbReference type="STRING" id="29435.SAMN05216588_12935"/>
<evidence type="ECO:0000259" key="1">
    <source>
        <dbReference type="Pfam" id="PF04773"/>
    </source>
</evidence>
<gene>
    <name evidence="3" type="ORF">SAMN05216588_12935</name>
</gene>
<dbReference type="InterPro" id="IPR012373">
    <property type="entry name" value="Ferrdict_sens_TM"/>
</dbReference>
<dbReference type="PANTHER" id="PTHR30273">
    <property type="entry name" value="PERIPLASMIC SIGNAL SENSOR AND SIGMA FACTOR ACTIVATOR FECR-RELATED"/>
    <property type="match status" value="1"/>
</dbReference>
<evidence type="ECO:0000313" key="4">
    <source>
        <dbReference type="Proteomes" id="UP000198606"/>
    </source>
</evidence>
<name>A0A1G8PLX3_9GAMM</name>